<dbReference type="InterPro" id="IPR012347">
    <property type="entry name" value="Ferritin-like"/>
</dbReference>
<dbReference type="SUPFAM" id="SSF47240">
    <property type="entry name" value="Ferritin-like"/>
    <property type="match status" value="1"/>
</dbReference>
<evidence type="ECO:0008006" key="3">
    <source>
        <dbReference type="Google" id="ProtNLM"/>
    </source>
</evidence>
<accession>A0A1B7X331</accession>
<sequence length="189" mass="22142">MTNVQLNENELWLLSFYRHSEIQGALFFGKVAQTIPDGEIQCDITRHFADESQHARYWTNCITQLGYMPLKLNNGYQDKYFKAAGVPHSLMEVLAITQVFEVRAIRQYGLHLQATNIHPVIEETLKKIMEDEKWHLSWVDQALKEMESQYGQEKIATTIKKYRHADQIVFEETMREHEDRIQAIISSVN</sequence>
<reference evidence="1 2" key="1">
    <citation type="submission" date="2015-09" db="EMBL/GenBank/DDBJ databases">
        <title>Aphanizomenon flos-aquae WA102.</title>
        <authorList>
            <person name="Driscoll C."/>
        </authorList>
    </citation>
    <scope>NUCLEOTIDE SEQUENCE [LARGE SCALE GENOMIC DNA]</scope>
    <source>
        <strain evidence="1">WA102</strain>
    </source>
</reference>
<dbReference type="Proteomes" id="UP000092093">
    <property type="component" value="Unassembled WGS sequence"/>
</dbReference>
<dbReference type="PATRIC" id="fig|1710896.3.peg.228"/>
<protein>
    <recommendedName>
        <fullName evidence="3">Ferritin-like domain-containing protein</fullName>
    </recommendedName>
</protein>
<proteinExistence type="predicted"/>
<gene>
    <name evidence="1" type="ORF">AN484_10705</name>
</gene>
<evidence type="ECO:0000313" key="1">
    <source>
        <dbReference type="EMBL" id="OBQ43768.1"/>
    </source>
</evidence>
<dbReference type="InterPro" id="IPR009078">
    <property type="entry name" value="Ferritin-like_SF"/>
</dbReference>
<dbReference type="Gene3D" id="1.20.1260.10">
    <property type="match status" value="1"/>
</dbReference>
<comment type="caution">
    <text evidence="1">The sequence shown here is derived from an EMBL/GenBank/DDBJ whole genome shotgun (WGS) entry which is preliminary data.</text>
</comment>
<organism evidence="1 2">
    <name type="scientific">Aphanizomenon flos-aquae WA102</name>
    <dbReference type="NCBI Taxonomy" id="1710896"/>
    <lineage>
        <taxon>Bacteria</taxon>
        <taxon>Bacillati</taxon>
        <taxon>Cyanobacteriota</taxon>
        <taxon>Cyanophyceae</taxon>
        <taxon>Nostocales</taxon>
        <taxon>Aphanizomenonaceae</taxon>
        <taxon>Aphanizomenon</taxon>
    </lineage>
</organism>
<name>A0A1B7X331_APHFL</name>
<dbReference type="CDD" id="cd00657">
    <property type="entry name" value="Ferritin_like"/>
    <property type="match status" value="1"/>
</dbReference>
<evidence type="ECO:0000313" key="2">
    <source>
        <dbReference type="Proteomes" id="UP000092093"/>
    </source>
</evidence>
<dbReference type="AlphaFoldDB" id="A0A1B7X331"/>
<dbReference type="EMBL" id="LJOW01000043">
    <property type="protein sequence ID" value="OBQ43768.1"/>
    <property type="molecule type" value="Genomic_DNA"/>
</dbReference>